<gene>
    <name evidence="2" type="ORF">ASPGLDRAFT_52638</name>
</gene>
<dbReference type="PANTHER" id="PTHR45657">
    <property type="entry name" value="CRAL-TRIO DOMAIN-CONTAINING PROTEIN YKL091C-RELATED"/>
    <property type="match status" value="1"/>
</dbReference>
<evidence type="ECO:0000259" key="1">
    <source>
        <dbReference type="PROSITE" id="PS50191"/>
    </source>
</evidence>
<dbReference type="PANTHER" id="PTHR45657:SF20">
    <property type="entry name" value="CRAL_TRIO DOMAIN PROTEIN (AFU_ORTHOLOGUE AFUA_5G00680)"/>
    <property type="match status" value="1"/>
</dbReference>
<dbReference type="PROSITE" id="PS50191">
    <property type="entry name" value="CRAL_TRIO"/>
    <property type="match status" value="1"/>
</dbReference>
<dbReference type="RefSeq" id="XP_022396072.1">
    <property type="nucleotide sequence ID" value="XM_022547804.1"/>
</dbReference>
<dbReference type="GeneID" id="34464065"/>
<dbReference type="SUPFAM" id="SSF46938">
    <property type="entry name" value="CRAL/TRIO N-terminal domain"/>
    <property type="match status" value="1"/>
</dbReference>
<dbReference type="InterPro" id="IPR001251">
    <property type="entry name" value="CRAL-TRIO_dom"/>
</dbReference>
<dbReference type="InterPro" id="IPR036273">
    <property type="entry name" value="CRAL/TRIO_N_dom_sf"/>
</dbReference>
<dbReference type="Gene3D" id="3.40.525.10">
    <property type="entry name" value="CRAL-TRIO lipid binding domain"/>
    <property type="match status" value="1"/>
</dbReference>
<dbReference type="Pfam" id="PF00650">
    <property type="entry name" value="CRAL_TRIO"/>
    <property type="match status" value="1"/>
</dbReference>
<organism evidence="2 3">
    <name type="scientific">Aspergillus glaucus CBS 516.65</name>
    <dbReference type="NCBI Taxonomy" id="1160497"/>
    <lineage>
        <taxon>Eukaryota</taxon>
        <taxon>Fungi</taxon>
        <taxon>Dikarya</taxon>
        <taxon>Ascomycota</taxon>
        <taxon>Pezizomycotina</taxon>
        <taxon>Eurotiomycetes</taxon>
        <taxon>Eurotiomycetidae</taxon>
        <taxon>Eurotiales</taxon>
        <taxon>Aspergillaceae</taxon>
        <taxon>Aspergillus</taxon>
        <taxon>Aspergillus subgen. Aspergillus</taxon>
    </lineage>
</organism>
<evidence type="ECO:0000313" key="3">
    <source>
        <dbReference type="Proteomes" id="UP000184300"/>
    </source>
</evidence>
<dbReference type="VEuPathDB" id="FungiDB:ASPGLDRAFT_52638"/>
<protein>
    <recommendedName>
        <fullName evidence="1">CRAL-TRIO domain-containing protein</fullName>
    </recommendedName>
</protein>
<keyword evidence="3" id="KW-1185">Reference proteome</keyword>
<dbReference type="OrthoDB" id="30289at2759"/>
<dbReference type="CDD" id="cd00170">
    <property type="entry name" value="SEC14"/>
    <property type="match status" value="1"/>
</dbReference>
<evidence type="ECO:0000313" key="2">
    <source>
        <dbReference type="EMBL" id="OJJ79374.1"/>
    </source>
</evidence>
<sequence length="345" mass="38072">MEKLCVDDTAVLATFSQMCAEQGLLQRPSGLKDGDVSDGINDKTTLLRFLQARKMNNADAVEQFQKATKFHADKKALPLYDLISIDEYEDTRKLYPHWTGRRDKRGLPILMIDAAHLNHAAMVEWRRTRTITPSSPDGPAPSADMAQRALVFHDGLTRFVLPLCTAMTDRPGPLVPVTNSVYLVNASCISLKQGWDLKDFAQDVSWILATCYPETIDRIFVCNVSSYIITIWGVLRKFVDPVTAEKIVFLKATDVSPTLEKYIDPKNIPSQLGGHFTFTNGMLPDLDAGIRKALHWTAASDGSGTVGLPPGPIKWVTDERGRREAVATGSVDGLQRTEKVAALGS</sequence>
<dbReference type="STRING" id="1160497.A0A1L9V618"/>
<feature type="domain" description="CRAL-TRIO" evidence="1">
    <location>
        <begin position="87"/>
        <end position="280"/>
    </location>
</feature>
<dbReference type="AlphaFoldDB" id="A0A1L9V618"/>
<dbReference type="Proteomes" id="UP000184300">
    <property type="component" value="Unassembled WGS sequence"/>
</dbReference>
<name>A0A1L9V618_ASPGL</name>
<dbReference type="Gene3D" id="1.10.8.20">
    <property type="entry name" value="N-terminal domain of phosphatidylinositol transfer protein sec14p"/>
    <property type="match status" value="1"/>
</dbReference>
<dbReference type="EMBL" id="KV878918">
    <property type="protein sequence ID" value="OJJ79374.1"/>
    <property type="molecule type" value="Genomic_DNA"/>
</dbReference>
<accession>A0A1L9V618</accession>
<reference evidence="3" key="1">
    <citation type="journal article" date="2017" name="Genome Biol.">
        <title>Comparative genomics reveals high biological diversity and specific adaptations in the industrially and medically important fungal genus Aspergillus.</title>
        <authorList>
            <person name="de Vries R.P."/>
            <person name="Riley R."/>
            <person name="Wiebenga A."/>
            <person name="Aguilar-Osorio G."/>
            <person name="Amillis S."/>
            <person name="Uchima C.A."/>
            <person name="Anderluh G."/>
            <person name="Asadollahi M."/>
            <person name="Askin M."/>
            <person name="Barry K."/>
            <person name="Battaglia E."/>
            <person name="Bayram O."/>
            <person name="Benocci T."/>
            <person name="Braus-Stromeyer S.A."/>
            <person name="Caldana C."/>
            <person name="Canovas D."/>
            <person name="Cerqueira G.C."/>
            <person name="Chen F."/>
            <person name="Chen W."/>
            <person name="Choi C."/>
            <person name="Clum A."/>
            <person name="Dos Santos R.A."/>
            <person name="Damasio A.R."/>
            <person name="Diallinas G."/>
            <person name="Emri T."/>
            <person name="Fekete E."/>
            <person name="Flipphi M."/>
            <person name="Freyberg S."/>
            <person name="Gallo A."/>
            <person name="Gournas C."/>
            <person name="Habgood R."/>
            <person name="Hainaut M."/>
            <person name="Harispe M.L."/>
            <person name="Henrissat B."/>
            <person name="Hilden K.S."/>
            <person name="Hope R."/>
            <person name="Hossain A."/>
            <person name="Karabika E."/>
            <person name="Karaffa L."/>
            <person name="Karanyi Z."/>
            <person name="Krasevec N."/>
            <person name="Kuo A."/>
            <person name="Kusch H."/>
            <person name="LaButti K."/>
            <person name="Lagendijk E.L."/>
            <person name="Lapidus A."/>
            <person name="Levasseur A."/>
            <person name="Lindquist E."/>
            <person name="Lipzen A."/>
            <person name="Logrieco A.F."/>
            <person name="MacCabe A."/>
            <person name="Maekelae M.R."/>
            <person name="Malavazi I."/>
            <person name="Melin P."/>
            <person name="Meyer V."/>
            <person name="Mielnichuk N."/>
            <person name="Miskei M."/>
            <person name="Molnar A.P."/>
            <person name="Mule G."/>
            <person name="Ngan C.Y."/>
            <person name="Orejas M."/>
            <person name="Orosz E."/>
            <person name="Ouedraogo J.P."/>
            <person name="Overkamp K.M."/>
            <person name="Park H.-S."/>
            <person name="Perrone G."/>
            <person name="Piumi F."/>
            <person name="Punt P.J."/>
            <person name="Ram A.F."/>
            <person name="Ramon A."/>
            <person name="Rauscher S."/>
            <person name="Record E."/>
            <person name="Riano-Pachon D.M."/>
            <person name="Robert V."/>
            <person name="Roehrig J."/>
            <person name="Ruller R."/>
            <person name="Salamov A."/>
            <person name="Salih N.S."/>
            <person name="Samson R.A."/>
            <person name="Sandor E."/>
            <person name="Sanguinetti M."/>
            <person name="Schuetze T."/>
            <person name="Sepcic K."/>
            <person name="Shelest E."/>
            <person name="Sherlock G."/>
            <person name="Sophianopoulou V."/>
            <person name="Squina F.M."/>
            <person name="Sun H."/>
            <person name="Susca A."/>
            <person name="Todd R.B."/>
            <person name="Tsang A."/>
            <person name="Unkles S.E."/>
            <person name="van de Wiele N."/>
            <person name="van Rossen-Uffink D."/>
            <person name="Oliveira J.V."/>
            <person name="Vesth T.C."/>
            <person name="Visser J."/>
            <person name="Yu J.-H."/>
            <person name="Zhou M."/>
            <person name="Andersen M.R."/>
            <person name="Archer D.B."/>
            <person name="Baker S.E."/>
            <person name="Benoit I."/>
            <person name="Brakhage A.A."/>
            <person name="Braus G.H."/>
            <person name="Fischer R."/>
            <person name="Frisvad J.C."/>
            <person name="Goldman G.H."/>
            <person name="Houbraken J."/>
            <person name="Oakley B."/>
            <person name="Pocsi I."/>
            <person name="Scazzocchio C."/>
            <person name="Seiboth B."/>
            <person name="vanKuyk P.A."/>
            <person name="Wortman J."/>
            <person name="Dyer P.S."/>
            <person name="Grigoriev I.V."/>
        </authorList>
    </citation>
    <scope>NUCLEOTIDE SEQUENCE [LARGE SCALE GENOMIC DNA]</scope>
    <source>
        <strain evidence="3">CBS 516.65</strain>
    </source>
</reference>
<dbReference type="SUPFAM" id="SSF52087">
    <property type="entry name" value="CRAL/TRIO domain"/>
    <property type="match status" value="1"/>
</dbReference>
<dbReference type="InterPro" id="IPR051026">
    <property type="entry name" value="PI/PC_transfer"/>
</dbReference>
<proteinExistence type="predicted"/>
<dbReference type="InterPro" id="IPR036865">
    <property type="entry name" value="CRAL-TRIO_dom_sf"/>
</dbReference>